<proteinExistence type="predicted"/>
<dbReference type="EMBL" id="CP144460">
    <property type="protein sequence ID" value="XBS38409.1"/>
    <property type="molecule type" value="Genomic_DNA"/>
</dbReference>
<reference evidence="1" key="1">
    <citation type="submission" date="2024-02" db="EMBL/GenBank/DDBJ databases">
        <title>Complete genome sequence of Xanthomonas sp. 10-10.</title>
        <authorList>
            <person name="Biessy A."/>
            <person name="Ciotola M."/>
            <person name="Cadieux M."/>
            <person name="Soufiane B."/>
            <person name="Laforest M."/>
            <person name="Filion M."/>
        </authorList>
    </citation>
    <scope>NUCLEOTIDE SEQUENCE</scope>
    <source>
        <strain evidence="1">10-10</strain>
    </source>
</reference>
<gene>
    <name evidence="1" type="ORF">VZ068_02360</name>
</gene>
<dbReference type="AlphaFoldDB" id="A0AAU7P9F5"/>
<protein>
    <submittedName>
        <fullName evidence="1">Uncharacterized protein</fullName>
    </submittedName>
</protein>
<organism evidence="1">
    <name type="scientific">Xanthomonas sp. 10-10</name>
    <dbReference type="NCBI Taxonomy" id="3115848"/>
    <lineage>
        <taxon>Bacteria</taxon>
        <taxon>Pseudomonadati</taxon>
        <taxon>Pseudomonadota</taxon>
        <taxon>Gammaproteobacteria</taxon>
        <taxon>Lysobacterales</taxon>
        <taxon>Lysobacteraceae</taxon>
        <taxon>Xanthomonas</taxon>
    </lineage>
</organism>
<name>A0AAU7P9F5_9XANT</name>
<sequence>MKYVEMSNWPHAGTLTVGDDPVEVVNGLRVYELISAYEHIDKRANGVFVGRYKHVAVNGRELFIFDMASRRPAGSFGPYRAYSTTSDAGGVRLSEVTL</sequence>
<accession>A0AAU7P9F5</accession>
<evidence type="ECO:0000313" key="1">
    <source>
        <dbReference type="EMBL" id="XBS38409.1"/>
    </source>
</evidence>
<dbReference type="RefSeq" id="WP_184553438.1">
    <property type="nucleotide sequence ID" value="NZ_CP144460.1"/>
</dbReference>